<dbReference type="Pfam" id="PF00582">
    <property type="entry name" value="Usp"/>
    <property type="match status" value="1"/>
</dbReference>
<organism evidence="2 3">
    <name type="scientific">Actinia tenebrosa</name>
    <name type="common">Australian red waratah sea anemone</name>
    <dbReference type="NCBI Taxonomy" id="6105"/>
    <lineage>
        <taxon>Eukaryota</taxon>
        <taxon>Metazoa</taxon>
        <taxon>Cnidaria</taxon>
        <taxon>Anthozoa</taxon>
        <taxon>Hexacorallia</taxon>
        <taxon>Actiniaria</taxon>
        <taxon>Actiniidae</taxon>
        <taxon>Actinia</taxon>
    </lineage>
</organism>
<dbReference type="InterPro" id="IPR006015">
    <property type="entry name" value="Universal_stress_UspA"/>
</dbReference>
<protein>
    <submittedName>
        <fullName evidence="3">Universal stress protein A-like protein</fullName>
    </submittedName>
</protein>
<dbReference type="AlphaFoldDB" id="A0A6P8IRU8"/>
<dbReference type="GeneID" id="116304091"/>
<dbReference type="InParanoid" id="A0A6P8IRU8"/>
<dbReference type="InterPro" id="IPR014729">
    <property type="entry name" value="Rossmann-like_a/b/a_fold"/>
</dbReference>
<dbReference type="Proteomes" id="UP000515163">
    <property type="component" value="Unplaced"/>
</dbReference>
<reference evidence="3" key="1">
    <citation type="submission" date="2025-08" db="UniProtKB">
        <authorList>
            <consortium name="RefSeq"/>
        </authorList>
    </citation>
    <scope>IDENTIFICATION</scope>
    <source>
        <tissue evidence="3">Tentacle</tissue>
    </source>
</reference>
<dbReference type="PRINTS" id="PR01438">
    <property type="entry name" value="UNVRSLSTRESS"/>
</dbReference>
<feature type="domain" description="UspA" evidence="1">
    <location>
        <begin position="8"/>
        <end position="152"/>
    </location>
</feature>
<accession>A0A6P8IRU8</accession>
<dbReference type="SUPFAM" id="SSF52402">
    <property type="entry name" value="Adenine nucleotide alpha hydrolases-like"/>
    <property type="match status" value="1"/>
</dbReference>
<evidence type="ECO:0000259" key="1">
    <source>
        <dbReference type="Pfam" id="PF00582"/>
    </source>
</evidence>
<evidence type="ECO:0000313" key="3">
    <source>
        <dbReference type="RefSeq" id="XP_031569607.1"/>
    </source>
</evidence>
<dbReference type="OrthoDB" id="843225at2759"/>
<evidence type="ECO:0000313" key="2">
    <source>
        <dbReference type="Proteomes" id="UP000515163"/>
    </source>
</evidence>
<proteinExistence type="predicted"/>
<dbReference type="PANTHER" id="PTHR46989:SF3">
    <property type="entry name" value="USPA DOMAIN-CONTAINING PROTEIN"/>
    <property type="match status" value="1"/>
</dbReference>
<dbReference type="Gene3D" id="3.40.50.620">
    <property type="entry name" value="HUPs"/>
    <property type="match status" value="1"/>
</dbReference>
<sequence length="165" mass="18687">MAEAKQGRKVVIPVDGSKNSERAFDWYNESLHKPNDEVLLVHAYDPYSAPPTPYPYGFAFPEDWEKHMKRTLDDAKKVMEYYENKCSEKKFKCRLFKEGGDPGEIICNIAKDQKADQIIMGSRGMGTVRRTLVGSVSDFCLHHSEVPVSIVPPQQASKMGFVNSQ</sequence>
<dbReference type="KEGG" id="aten:116304091"/>
<dbReference type="InterPro" id="IPR006016">
    <property type="entry name" value="UspA"/>
</dbReference>
<gene>
    <name evidence="3" type="primary">LOC116304091</name>
</gene>
<dbReference type="CDD" id="cd23659">
    <property type="entry name" value="USP_At3g01520-like"/>
    <property type="match status" value="1"/>
</dbReference>
<keyword evidence="2" id="KW-1185">Reference proteome</keyword>
<dbReference type="PANTHER" id="PTHR46989">
    <property type="entry name" value="USP DOMAIN-CONTAINING PROTEIN"/>
    <property type="match status" value="1"/>
</dbReference>
<name>A0A6P8IRU8_ACTTE</name>
<dbReference type="RefSeq" id="XP_031569607.1">
    <property type="nucleotide sequence ID" value="XM_031713747.1"/>
</dbReference>